<sequence>MSTSDKSEWSVVGLAHKFGLAWERVGGTLAEINRLAEDSLLLASFVGVLHGTHEISPRQFPTWKVIKLGLHKSPEAYALALEAKGRKISKWARDILAQITCSQEVVELELVDVSGAELGFREAYTTRECYERAATFGLYPCPAETGSATSDQYDDQPPGEWRRIAMEAIADSGGVLHVFNVGHGGVDLWLGTSDGRPEDRWDPDRRWVFCRRKP</sequence>
<evidence type="ECO:0000313" key="2">
    <source>
        <dbReference type="Proteomes" id="UP000034054"/>
    </source>
</evidence>
<dbReference type="EMBL" id="LCRH01000053">
    <property type="protein sequence ID" value="KKW31675.1"/>
    <property type="molecule type" value="Genomic_DNA"/>
</dbReference>
<name>A0A0G1XLD6_9BACT</name>
<protein>
    <submittedName>
        <fullName evidence="1">Uncharacterized protein</fullName>
    </submittedName>
</protein>
<dbReference type="AlphaFoldDB" id="A0A0G1XLD6"/>
<proteinExistence type="predicted"/>
<reference evidence="1 2" key="1">
    <citation type="journal article" date="2015" name="Nature">
        <title>rRNA introns, odd ribosomes, and small enigmatic genomes across a large radiation of phyla.</title>
        <authorList>
            <person name="Brown C.T."/>
            <person name="Hug L.A."/>
            <person name="Thomas B.C."/>
            <person name="Sharon I."/>
            <person name="Castelle C.J."/>
            <person name="Singh A."/>
            <person name="Wilkins M.J."/>
            <person name="Williams K.H."/>
            <person name="Banfield J.F."/>
        </authorList>
    </citation>
    <scope>NUCLEOTIDE SEQUENCE [LARGE SCALE GENOMIC DNA]</scope>
</reference>
<gene>
    <name evidence="1" type="ORF">UY76_C0053G0007</name>
</gene>
<comment type="caution">
    <text evidence="1">The sequence shown here is derived from an EMBL/GenBank/DDBJ whole genome shotgun (WGS) entry which is preliminary data.</text>
</comment>
<accession>A0A0G1XLD6</accession>
<organism evidence="1 2">
    <name type="scientific">Candidatus Uhrbacteria bacterium GW2011_GWA2_52_8d</name>
    <dbReference type="NCBI Taxonomy" id="1618979"/>
    <lineage>
        <taxon>Bacteria</taxon>
        <taxon>Candidatus Uhriibacteriota</taxon>
    </lineage>
</organism>
<dbReference type="Proteomes" id="UP000034054">
    <property type="component" value="Unassembled WGS sequence"/>
</dbReference>
<evidence type="ECO:0000313" key="1">
    <source>
        <dbReference type="EMBL" id="KKW31675.1"/>
    </source>
</evidence>